<feature type="domain" description="Prephenate dehydratase" evidence="9">
    <location>
        <begin position="89"/>
        <end position="268"/>
    </location>
</feature>
<feature type="chain" id="PRO_5002357833" description="arogenate dehydratase" evidence="8">
    <location>
        <begin position="17"/>
        <end position="408"/>
    </location>
</feature>
<accession>A0A0E0EBQ3</accession>
<evidence type="ECO:0000256" key="2">
    <source>
        <dbReference type="ARBA" id="ARBA00004929"/>
    </source>
</evidence>
<evidence type="ECO:0000259" key="10">
    <source>
        <dbReference type="PROSITE" id="PS51671"/>
    </source>
</evidence>
<dbReference type="InterPro" id="IPR018528">
    <property type="entry name" value="Preph_deHydtase_CS"/>
</dbReference>
<dbReference type="EnsemblPlants" id="OMERI07G12340.1">
    <property type="protein sequence ID" value="OMERI07G12340.1"/>
    <property type="gene ID" value="OMERI07G12340"/>
</dbReference>
<dbReference type="GO" id="GO:0009094">
    <property type="term" value="P:L-phenylalanine biosynthetic process"/>
    <property type="evidence" value="ECO:0007669"/>
    <property type="project" value="UniProtKB-UniPathway"/>
</dbReference>
<dbReference type="STRING" id="40149.A0A0E0EBQ3"/>
<keyword evidence="6" id="KW-0584">Phenylalanine biosynthesis</keyword>
<evidence type="ECO:0000313" key="12">
    <source>
        <dbReference type="Proteomes" id="UP000008021"/>
    </source>
</evidence>
<evidence type="ECO:0000256" key="1">
    <source>
        <dbReference type="ARBA" id="ARBA00004470"/>
    </source>
</evidence>
<dbReference type="GO" id="GO:0009570">
    <property type="term" value="C:chloroplast stroma"/>
    <property type="evidence" value="ECO:0007669"/>
    <property type="project" value="UniProtKB-SubCell"/>
</dbReference>
<dbReference type="Proteomes" id="UP000008021">
    <property type="component" value="Chromosome 7"/>
</dbReference>
<reference evidence="11" key="2">
    <citation type="submission" date="2018-05" db="EMBL/GenBank/DDBJ databases">
        <title>OmerRS3 (Oryza meridionalis Reference Sequence Version 3).</title>
        <authorList>
            <person name="Zhang J."/>
            <person name="Kudrna D."/>
            <person name="Lee S."/>
            <person name="Talag J."/>
            <person name="Welchert J."/>
            <person name="Wing R.A."/>
        </authorList>
    </citation>
    <scope>NUCLEOTIDE SEQUENCE [LARGE SCALE GENOMIC DNA]</scope>
    <source>
        <strain evidence="11">cv. OR44</strain>
    </source>
</reference>
<evidence type="ECO:0000256" key="4">
    <source>
        <dbReference type="ARBA" id="ARBA00022605"/>
    </source>
</evidence>
<dbReference type="CDD" id="cd04905">
    <property type="entry name" value="ACT_CM-PDT"/>
    <property type="match status" value="1"/>
</dbReference>
<dbReference type="SUPFAM" id="SSF53850">
    <property type="entry name" value="Periplasmic binding protein-like II"/>
    <property type="match status" value="1"/>
</dbReference>
<dbReference type="SUPFAM" id="SSF55021">
    <property type="entry name" value="ACT-like"/>
    <property type="match status" value="1"/>
</dbReference>
<proteinExistence type="predicted"/>
<dbReference type="PROSITE" id="PS51171">
    <property type="entry name" value="PREPHENATE_DEHYDR_3"/>
    <property type="match status" value="1"/>
</dbReference>
<dbReference type="PROSITE" id="PS51671">
    <property type="entry name" value="ACT"/>
    <property type="match status" value="1"/>
</dbReference>
<evidence type="ECO:0000313" key="11">
    <source>
        <dbReference type="EnsemblPlants" id="OMERI07G12340.1"/>
    </source>
</evidence>
<dbReference type="InterPro" id="IPR045865">
    <property type="entry name" value="ACT-like_dom_sf"/>
</dbReference>
<dbReference type="CDD" id="cd13631">
    <property type="entry name" value="PBP2_Ct-PDT_like"/>
    <property type="match status" value="1"/>
</dbReference>
<evidence type="ECO:0000256" key="6">
    <source>
        <dbReference type="ARBA" id="ARBA00023222"/>
    </source>
</evidence>
<dbReference type="Gene3D" id="3.40.190.10">
    <property type="entry name" value="Periplasmic binding protein-like II"/>
    <property type="match status" value="2"/>
</dbReference>
<reference evidence="11" key="1">
    <citation type="submission" date="2015-04" db="UniProtKB">
        <authorList>
            <consortium name="EnsemblPlants"/>
        </authorList>
    </citation>
    <scope>IDENTIFICATION</scope>
</reference>
<dbReference type="UniPathway" id="UPA00121">
    <property type="reaction ID" value="UER00344"/>
</dbReference>
<evidence type="ECO:0000256" key="8">
    <source>
        <dbReference type="SAM" id="SignalP"/>
    </source>
</evidence>
<comment type="subcellular location">
    <subcellularLocation>
        <location evidence="1">Plastid</location>
        <location evidence="1">Chloroplast stroma</location>
    </subcellularLocation>
</comment>
<dbReference type="HOGENOM" id="CLU_035008_4_2_1"/>
<dbReference type="PANTHER" id="PTHR21022:SF20">
    <property type="entry name" value="AROGENATE DEHYDRATASE_PREPHENATE DEHYDRATASE 1, CHLOROPLASTIC"/>
    <property type="match status" value="1"/>
</dbReference>
<evidence type="ECO:0000256" key="7">
    <source>
        <dbReference type="ARBA" id="ARBA00023239"/>
    </source>
</evidence>
<organism evidence="11">
    <name type="scientific">Oryza meridionalis</name>
    <dbReference type="NCBI Taxonomy" id="40149"/>
    <lineage>
        <taxon>Eukaryota</taxon>
        <taxon>Viridiplantae</taxon>
        <taxon>Streptophyta</taxon>
        <taxon>Embryophyta</taxon>
        <taxon>Tracheophyta</taxon>
        <taxon>Spermatophyta</taxon>
        <taxon>Magnoliopsida</taxon>
        <taxon>Liliopsida</taxon>
        <taxon>Poales</taxon>
        <taxon>Poaceae</taxon>
        <taxon>BOP clade</taxon>
        <taxon>Oryzoideae</taxon>
        <taxon>Oryzeae</taxon>
        <taxon>Oryzinae</taxon>
        <taxon>Oryza</taxon>
    </lineage>
</organism>
<feature type="domain" description="ACT" evidence="10">
    <location>
        <begin position="282"/>
        <end position="366"/>
    </location>
</feature>
<dbReference type="EC" id="4.2.1.91" evidence="3"/>
<keyword evidence="8" id="KW-0732">Signal</keyword>
<feature type="signal peptide" evidence="8">
    <location>
        <begin position="1"/>
        <end position="16"/>
    </location>
</feature>
<sequence length="408" mass="43759">MAAAASCLSVFAGAAATTVAASSRLMSRRAVACAGYAGMDDGGGGEGMMIMARRRRLVVPGIIATAGGGVRLRPATKGAYTCARAQCARGPSLATDQSLDIERANVRVAYQGSPGTAIEEMVFKAFPDSVDSSLADIVVLPIENSSTGSFHQNYDLLLRHKLHIVQEVQVEIELCLWALPGVQKNDLRTIFSHPEEFAQCEHSLSSLRVIKKNVDHCAAGAEIISLQNLGDAGVIGNAQAAELYGLNIEECNFQDASPNLTRYLVLAKIADIPKEYGQYKTSIVFGLEEGPGILFKALSAFWMRDINLSKIESRPNKREPMRTQGNEKHFNYIFYVDFEASTAETVELVVNQEKGTRCLSLGEAYPCLVSVASGEPGLAIVVGPVILRSLSGPTGGILPNPCFALDFL</sequence>
<dbReference type="PROSITE" id="PS00858">
    <property type="entry name" value="PREPHENATE_DEHYDR_2"/>
    <property type="match status" value="1"/>
</dbReference>
<dbReference type="Gramene" id="OMERI07G12340.1">
    <property type="protein sequence ID" value="OMERI07G12340.1"/>
    <property type="gene ID" value="OMERI07G12340"/>
</dbReference>
<keyword evidence="7" id="KW-0456">Lyase</keyword>
<dbReference type="GO" id="GO:0004664">
    <property type="term" value="F:prephenate dehydratase activity"/>
    <property type="evidence" value="ECO:0007669"/>
    <property type="project" value="InterPro"/>
</dbReference>
<evidence type="ECO:0000256" key="3">
    <source>
        <dbReference type="ARBA" id="ARBA00013259"/>
    </source>
</evidence>
<dbReference type="AlphaFoldDB" id="A0A0E0EBQ3"/>
<name>A0A0E0EBQ3_9ORYZ</name>
<protein>
    <recommendedName>
        <fullName evidence="3">arogenate dehydratase</fullName>
        <ecNumber evidence="3">4.2.1.91</ecNumber>
    </recommendedName>
</protein>
<dbReference type="Gene3D" id="3.30.70.260">
    <property type="match status" value="1"/>
</dbReference>
<dbReference type="InterPro" id="IPR002912">
    <property type="entry name" value="ACT_dom"/>
</dbReference>
<keyword evidence="4" id="KW-0028">Amino-acid biosynthesis</keyword>
<dbReference type="PANTHER" id="PTHR21022">
    <property type="entry name" value="PREPHENATE DEHYDRATASE P PROTEIN"/>
    <property type="match status" value="1"/>
</dbReference>
<comment type="pathway">
    <text evidence="2">Amino-acid biosynthesis; L-phenylalanine biosynthesis; L-phenylalanine from L-arogenate: step 1/1.</text>
</comment>
<keyword evidence="5" id="KW-0057">Aromatic amino acid biosynthesis</keyword>
<evidence type="ECO:0000259" key="9">
    <source>
        <dbReference type="PROSITE" id="PS51171"/>
    </source>
</evidence>
<keyword evidence="12" id="KW-1185">Reference proteome</keyword>
<dbReference type="Pfam" id="PF00800">
    <property type="entry name" value="PDT"/>
    <property type="match status" value="1"/>
</dbReference>
<evidence type="ECO:0000256" key="5">
    <source>
        <dbReference type="ARBA" id="ARBA00023141"/>
    </source>
</evidence>
<dbReference type="InterPro" id="IPR001086">
    <property type="entry name" value="Preph_deHydtase"/>
</dbReference>
<dbReference type="GO" id="GO:0047769">
    <property type="term" value="F:arogenate dehydratase activity"/>
    <property type="evidence" value="ECO:0007669"/>
    <property type="project" value="UniProtKB-EC"/>
</dbReference>
<dbReference type="eggNOG" id="KOG2797">
    <property type="taxonomic scope" value="Eukaryota"/>
</dbReference>